<evidence type="ECO:0000256" key="8">
    <source>
        <dbReference type="PROSITE-ProRule" id="PRU00473"/>
    </source>
</evidence>
<dbReference type="InterPro" id="IPR036737">
    <property type="entry name" value="OmpA-like_sf"/>
</dbReference>
<dbReference type="PANTHER" id="PTHR30026:SF22">
    <property type="entry name" value="OUTER MEMBRANE EFFLUX PROTEIN"/>
    <property type="match status" value="1"/>
</dbReference>
<keyword evidence="4" id="KW-1134">Transmembrane beta strand</keyword>
<keyword evidence="5" id="KW-0812">Transmembrane</keyword>
<keyword evidence="11" id="KW-1185">Reference proteome</keyword>
<dbReference type="Gene3D" id="3.30.1330.60">
    <property type="entry name" value="OmpA-like domain"/>
    <property type="match status" value="1"/>
</dbReference>
<dbReference type="Gene3D" id="1.20.1600.10">
    <property type="entry name" value="Outer membrane efflux proteins (OEP)"/>
    <property type="match status" value="1"/>
</dbReference>
<dbReference type="PROSITE" id="PS51123">
    <property type="entry name" value="OMPA_2"/>
    <property type="match status" value="1"/>
</dbReference>
<sequence length="569" mass="62756">MVQAAPASNVHDAAIQAIESNPDIQATWHSFNAATYQIGEARAGYMPSVDLAASAGKNSRDFDGRDRYSNTQGQVSLTQSLFEGFRTSGQVEHFEGARLVRYYELLDSVENTAFEAVRAYEDVNRERQLLSSARDNYTKHQEVFSQIEERVNSGVGRKVDLEQVAGRLALAETNLLTEASNLHDVTARYLRIVGQLPATDLTASSFSQTNLPPNIREALQLAYQGNSGFHAAIKNIAAIQANVKVERSGYYPKAELRARQVVSRNSNGFDERVDAARYGDESAIELAITYNLFSGGATRSAVRRALEEVNVAKDQRDKACVDLRQTTQIAYNDTQRIKEQLKSLDQHRRSSDKVRTAYSEQFKIGQRSLLDLLDAENEYFQANRAYTSAQADLNIAHARTLTAMGKLLPALDITRESLVQVKGAKVNDKIKIDGNNACPLEVAEGYSRKDLISEMIRISGDALFDVGSSVLTSNATQKLDALILQIKNTPNVVQIKIDGHTDNTGSDMINIPLSKARAESVKNYFILNGLDQITFQTEGYGATRAVGDNTTEAGRSANRRVEITVSRQG</sequence>
<dbReference type="Proteomes" id="UP000619761">
    <property type="component" value="Unassembled WGS sequence"/>
</dbReference>
<evidence type="ECO:0000256" key="2">
    <source>
        <dbReference type="ARBA" id="ARBA00007613"/>
    </source>
</evidence>
<dbReference type="Pfam" id="PF02321">
    <property type="entry name" value="OEP"/>
    <property type="match status" value="2"/>
</dbReference>
<proteinExistence type="inferred from homology"/>
<dbReference type="NCBIfam" id="TIGR01844">
    <property type="entry name" value="type_I_sec_TolC"/>
    <property type="match status" value="1"/>
</dbReference>
<keyword evidence="6 8" id="KW-0472">Membrane</keyword>
<dbReference type="InterPro" id="IPR010130">
    <property type="entry name" value="T1SS_OMP_TolC"/>
</dbReference>
<evidence type="ECO:0000313" key="11">
    <source>
        <dbReference type="Proteomes" id="UP000619761"/>
    </source>
</evidence>
<comment type="caution">
    <text evidence="10">The sequence shown here is derived from an EMBL/GenBank/DDBJ whole genome shotgun (WGS) entry which is preliminary data.</text>
</comment>
<evidence type="ECO:0000256" key="3">
    <source>
        <dbReference type="ARBA" id="ARBA00022448"/>
    </source>
</evidence>
<name>A0ABQ3AVV8_9GAMM</name>
<evidence type="ECO:0000256" key="6">
    <source>
        <dbReference type="ARBA" id="ARBA00023136"/>
    </source>
</evidence>
<evidence type="ECO:0000256" key="5">
    <source>
        <dbReference type="ARBA" id="ARBA00022692"/>
    </source>
</evidence>
<gene>
    <name evidence="10" type="ORF">GCM10011613_12160</name>
</gene>
<keyword evidence="7" id="KW-0998">Cell outer membrane</keyword>
<reference evidence="11" key="1">
    <citation type="journal article" date="2019" name="Int. J. Syst. Evol. Microbiol.">
        <title>The Global Catalogue of Microorganisms (GCM) 10K type strain sequencing project: providing services to taxonomists for standard genome sequencing and annotation.</title>
        <authorList>
            <consortium name="The Broad Institute Genomics Platform"/>
            <consortium name="The Broad Institute Genome Sequencing Center for Infectious Disease"/>
            <person name="Wu L."/>
            <person name="Ma J."/>
        </authorList>
    </citation>
    <scope>NUCLEOTIDE SEQUENCE [LARGE SCALE GENOMIC DNA]</scope>
    <source>
        <strain evidence="11">KCTC 32239</strain>
    </source>
</reference>
<evidence type="ECO:0000256" key="7">
    <source>
        <dbReference type="ARBA" id="ARBA00023237"/>
    </source>
</evidence>
<dbReference type="PRINTS" id="PR01021">
    <property type="entry name" value="OMPADOMAIN"/>
</dbReference>
<dbReference type="PANTHER" id="PTHR30026">
    <property type="entry name" value="OUTER MEMBRANE PROTEIN TOLC"/>
    <property type="match status" value="1"/>
</dbReference>
<dbReference type="SUPFAM" id="SSF103088">
    <property type="entry name" value="OmpA-like"/>
    <property type="match status" value="1"/>
</dbReference>
<evidence type="ECO:0000256" key="4">
    <source>
        <dbReference type="ARBA" id="ARBA00022452"/>
    </source>
</evidence>
<dbReference type="EMBL" id="BMYZ01000001">
    <property type="protein sequence ID" value="GGY69392.1"/>
    <property type="molecule type" value="Genomic_DNA"/>
</dbReference>
<dbReference type="InterPro" id="IPR006665">
    <property type="entry name" value="OmpA-like"/>
</dbReference>
<evidence type="ECO:0000259" key="9">
    <source>
        <dbReference type="PROSITE" id="PS51123"/>
    </source>
</evidence>
<dbReference type="Pfam" id="PF00691">
    <property type="entry name" value="OmpA"/>
    <property type="match status" value="1"/>
</dbReference>
<dbReference type="InterPro" id="IPR006664">
    <property type="entry name" value="OMP_bac"/>
</dbReference>
<dbReference type="SUPFAM" id="SSF56954">
    <property type="entry name" value="Outer membrane efflux proteins (OEP)"/>
    <property type="match status" value="1"/>
</dbReference>
<protein>
    <recommendedName>
        <fullName evidence="9">OmpA-like domain-containing protein</fullName>
    </recommendedName>
</protein>
<dbReference type="InterPro" id="IPR051906">
    <property type="entry name" value="TolC-like"/>
</dbReference>
<dbReference type="InterPro" id="IPR003423">
    <property type="entry name" value="OMP_efflux"/>
</dbReference>
<dbReference type="CDD" id="cd07185">
    <property type="entry name" value="OmpA_C-like"/>
    <property type="match status" value="1"/>
</dbReference>
<comment type="similarity">
    <text evidence="2">Belongs to the outer membrane factor (OMF) (TC 1.B.17) family.</text>
</comment>
<comment type="subcellular location">
    <subcellularLocation>
        <location evidence="1">Cell outer membrane</location>
    </subcellularLocation>
</comment>
<keyword evidence="3" id="KW-0813">Transport</keyword>
<organism evidence="10 11">
    <name type="scientific">Cellvibrio zantedeschiae</name>
    <dbReference type="NCBI Taxonomy" id="1237077"/>
    <lineage>
        <taxon>Bacteria</taxon>
        <taxon>Pseudomonadati</taxon>
        <taxon>Pseudomonadota</taxon>
        <taxon>Gammaproteobacteria</taxon>
        <taxon>Cellvibrionales</taxon>
        <taxon>Cellvibrionaceae</taxon>
        <taxon>Cellvibrio</taxon>
    </lineage>
</organism>
<feature type="domain" description="OmpA-like" evidence="9">
    <location>
        <begin position="451"/>
        <end position="569"/>
    </location>
</feature>
<evidence type="ECO:0000313" key="10">
    <source>
        <dbReference type="EMBL" id="GGY69392.1"/>
    </source>
</evidence>
<accession>A0ABQ3AVV8</accession>
<evidence type="ECO:0000256" key="1">
    <source>
        <dbReference type="ARBA" id="ARBA00004442"/>
    </source>
</evidence>